<comment type="similarity">
    <text evidence="2">Belongs to the 2H phosphoesterase superfamily. ThpR family.</text>
</comment>
<evidence type="ECO:0000313" key="4">
    <source>
        <dbReference type="Proteomes" id="UP000176609"/>
    </source>
</evidence>
<dbReference type="SUPFAM" id="SSF55144">
    <property type="entry name" value="LigT-like"/>
    <property type="match status" value="1"/>
</dbReference>
<dbReference type="AlphaFoldDB" id="A0A1F6ASC7"/>
<organism evidence="3 4">
    <name type="scientific">Candidatus Gottesmanbacteria bacterium RIFCSPLOWO2_01_FULL_39_12b</name>
    <dbReference type="NCBI Taxonomy" id="1798388"/>
    <lineage>
        <taxon>Bacteria</taxon>
        <taxon>Candidatus Gottesmaniibacteriota</taxon>
    </lineage>
</organism>
<dbReference type="Proteomes" id="UP000176609">
    <property type="component" value="Unassembled WGS sequence"/>
</dbReference>
<accession>A0A1F6ASC7</accession>
<dbReference type="PANTHER" id="PTHR35561">
    <property type="entry name" value="RNA 2',3'-CYCLIC PHOSPHODIESTERASE"/>
    <property type="match status" value="1"/>
</dbReference>
<dbReference type="NCBIfam" id="TIGR02258">
    <property type="entry name" value="2_5_ligase"/>
    <property type="match status" value="1"/>
</dbReference>
<comment type="catalytic activity">
    <reaction evidence="2">
        <text>a 3'-end 2',3'-cyclophospho-ribonucleotide-RNA + H2O = a 3'-end 2'-phospho-ribonucleotide-RNA + H(+)</text>
        <dbReference type="Rhea" id="RHEA:11828"/>
        <dbReference type="Rhea" id="RHEA-COMP:10464"/>
        <dbReference type="Rhea" id="RHEA-COMP:17353"/>
        <dbReference type="ChEBI" id="CHEBI:15377"/>
        <dbReference type="ChEBI" id="CHEBI:15378"/>
        <dbReference type="ChEBI" id="CHEBI:83064"/>
        <dbReference type="ChEBI" id="CHEBI:173113"/>
        <dbReference type="EC" id="3.1.4.58"/>
    </reaction>
</comment>
<feature type="active site" description="Proton donor" evidence="2">
    <location>
        <position position="40"/>
    </location>
</feature>
<feature type="short sequence motif" description="HXTX 1" evidence="2">
    <location>
        <begin position="40"/>
        <end position="43"/>
    </location>
</feature>
<dbReference type="Gene3D" id="3.90.1140.10">
    <property type="entry name" value="Cyclic phosphodiesterase"/>
    <property type="match status" value="1"/>
</dbReference>
<comment type="caution">
    <text evidence="3">The sequence shown here is derived from an EMBL/GenBank/DDBJ whole genome shotgun (WGS) entry which is preliminary data.</text>
</comment>
<dbReference type="InterPro" id="IPR009097">
    <property type="entry name" value="Cyclic_Pdiesterase"/>
</dbReference>
<feature type="short sequence motif" description="HXTX 2" evidence="2">
    <location>
        <begin position="124"/>
        <end position="127"/>
    </location>
</feature>
<dbReference type="GO" id="GO:0004113">
    <property type="term" value="F:2',3'-cyclic-nucleotide 3'-phosphodiesterase activity"/>
    <property type="evidence" value="ECO:0007669"/>
    <property type="project" value="InterPro"/>
</dbReference>
<comment type="function">
    <text evidence="2">Hydrolyzes RNA 2',3'-cyclic phosphodiester to an RNA 2'-phosphomonoester.</text>
</comment>
<sequence length="185" mass="21224">MRLFIAINFPDKIKRGILLQIVKLKLLIPQVSWVKAENLHLTLKFLGYSKGDKLEKIKKGIGAVIKDFEPFELNISKGGYFQREPFIIQLNLGNSATLNSLANRLEKEMGKLGFKKEIHPYTPHVTLGRGRRLKKEEVEDIKRAINQIRSLAPIKFEVKNITLVESQMTRSGSIYTDLDVYEFPV</sequence>
<reference evidence="3 4" key="1">
    <citation type="journal article" date="2016" name="Nat. Commun.">
        <title>Thousands of microbial genomes shed light on interconnected biogeochemical processes in an aquifer system.</title>
        <authorList>
            <person name="Anantharaman K."/>
            <person name="Brown C.T."/>
            <person name="Hug L.A."/>
            <person name="Sharon I."/>
            <person name="Castelle C.J."/>
            <person name="Probst A.J."/>
            <person name="Thomas B.C."/>
            <person name="Singh A."/>
            <person name="Wilkins M.J."/>
            <person name="Karaoz U."/>
            <person name="Brodie E.L."/>
            <person name="Williams K.H."/>
            <person name="Hubbard S.S."/>
            <person name="Banfield J.F."/>
        </authorList>
    </citation>
    <scope>NUCLEOTIDE SEQUENCE [LARGE SCALE GENOMIC DNA]</scope>
</reference>
<evidence type="ECO:0000256" key="2">
    <source>
        <dbReference type="HAMAP-Rule" id="MF_01940"/>
    </source>
</evidence>
<keyword evidence="1 2" id="KW-0378">Hydrolase</keyword>
<dbReference type="PANTHER" id="PTHR35561:SF1">
    <property type="entry name" value="RNA 2',3'-CYCLIC PHOSPHODIESTERASE"/>
    <property type="match status" value="1"/>
</dbReference>
<keyword evidence="3" id="KW-0436">Ligase</keyword>
<gene>
    <name evidence="3" type="ORF">A2960_06405</name>
</gene>
<evidence type="ECO:0000313" key="3">
    <source>
        <dbReference type="EMBL" id="OGG27403.1"/>
    </source>
</evidence>
<name>A0A1F6ASC7_9BACT</name>
<dbReference type="EC" id="3.1.4.58" evidence="2"/>
<dbReference type="HAMAP" id="MF_01940">
    <property type="entry name" value="RNA_CPDase"/>
    <property type="match status" value="1"/>
</dbReference>
<protein>
    <recommendedName>
        <fullName evidence="2">RNA 2',3'-cyclic phosphodiesterase</fullName>
        <shortName evidence="2">RNA 2',3'-CPDase</shortName>
        <ecNumber evidence="2">3.1.4.58</ecNumber>
    </recommendedName>
</protein>
<proteinExistence type="inferred from homology"/>
<evidence type="ECO:0000256" key="1">
    <source>
        <dbReference type="ARBA" id="ARBA00022801"/>
    </source>
</evidence>
<dbReference type="Pfam" id="PF13563">
    <property type="entry name" value="2_5_RNA_ligase2"/>
    <property type="match status" value="1"/>
</dbReference>
<dbReference type="InterPro" id="IPR004175">
    <property type="entry name" value="RNA_CPDase"/>
</dbReference>
<dbReference type="GO" id="GO:0016874">
    <property type="term" value="F:ligase activity"/>
    <property type="evidence" value="ECO:0007669"/>
    <property type="project" value="UniProtKB-KW"/>
</dbReference>
<feature type="active site" description="Proton acceptor" evidence="2">
    <location>
        <position position="124"/>
    </location>
</feature>
<dbReference type="GO" id="GO:0008664">
    <property type="term" value="F:RNA 2',3'-cyclic 3'-phosphodiesterase activity"/>
    <property type="evidence" value="ECO:0007669"/>
    <property type="project" value="UniProtKB-EC"/>
</dbReference>
<dbReference type="EMBL" id="MFJR01000002">
    <property type="protein sequence ID" value="OGG27403.1"/>
    <property type="molecule type" value="Genomic_DNA"/>
</dbReference>